<feature type="binding site" evidence="7">
    <location>
        <position position="27"/>
    </location>
    <ligand>
        <name>Mg(2+)</name>
        <dbReference type="ChEBI" id="CHEBI:18420"/>
    </ligand>
</feature>
<dbReference type="InterPro" id="IPR023214">
    <property type="entry name" value="HAD_sf"/>
</dbReference>
<dbReference type="GO" id="GO:0004035">
    <property type="term" value="F:alkaline phosphatase activity"/>
    <property type="evidence" value="ECO:0007669"/>
    <property type="project" value="UniProtKB-ARBA"/>
</dbReference>
<feature type="binding site" evidence="6">
    <location>
        <position position="252"/>
    </location>
    <ligand>
        <name>substrate</name>
    </ligand>
</feature>
<dbReference type="Gene3D" id="3.40.50.1000">
    <property type="entry name" value="HAD superfamily/HAD-like"/>
    <property type="match status" value="2"/>
</dbReference>
<dbReference type="GO" id="GO:0046872">
    <property type="term" value="F:metal ion binding"/>
    <property type="evidence" value="ECO:0007669"/>
    <property type="project" value="UniProtKB-KW"/>
</dbReference>
<dbReference type="GO" id="GO:0008967">
    <property type="term" value="F:phosphoglycolate phosphatase activity"/>
    <property type="evidence" value="ECO:0007669"/>
    <property type="project" value="TreeGrafter"/>
</dbReference>
<organism evidence="8 9">
    <name type="scientific">Jimgerdemannia flammicorona</name>
    <dbReference type="NCBI Taxonomy" id="994334"/>
    <lineage>
        <taxon>Eukaryota</taxon>
        <taxon>Fungi</taxon>
        <taxon>Fungi incertae sedis</taxon>
        <taxon>Mucoromycota</taxon>
        <taxon>Mucoromycotina</taxon>
        <taxon>Endogonomycetes</taxon>
        <taxon>Endogonales</taxon>
        <taxon>Endogonaceae</taxon>
        <taxon>Jimgerdemannia</taxon>
    </lineage>
</organism>
<comment type="cofactor">
    <cofactor evidence="7">
        <name>Mg(2+)</name>
        <dbReference type="ChEBI" id="CHEBI:18420"/>
    </cofactor>
    <text evidence="7">Divalent metal ions. Mg(2+) is the most effective.</text>
</comment>
<proteinExistence type="predicted"/>
<dbReference type="SUPFAM" id="SSF56784">
    <property type="entry name" value="HAD-like"/>
    <property type="match status" value="1"/>
</dbReference>
<keyword evidence="7" id="KW-0460">Magnesium</keyword>
<dbReference type="PIRSF" id="PIRSF000915">
    <property type="entry name" value="PGP-type_phosphatase"/>
    <property type="match status" value="1"/>
</dbReference>
<sequence length="331" mass="36430">MYSNTLRTDADYEALLARFNTFLFDCDGVLWHGNRVIPGVPEAMNLLRSKGMSNPLFCIWPTRPGSYSVSRAAYSKKFAKLGIEAHVVRLLPARFPPFLLPRRHRSKLTREQDEMFSSAYAAAVYLKKVVGFPPEKKVYIIGQSGIQEELTAEGIQHSGAGDDNENMREMEFASLEPDPAVGAVLCGIDFHINYKKYAKAHAYLTRNPGCLFLLTNNDSTFPTEIGLFPGAGAISSALVTSTGRQPDAILGKPNQTMMDCIIARYHLDLATTLMVGDRLDTDIDFGNRGGLATLAVLTGVTTEAEIADPSQKIRPTFVMKSWGDLAKLSEN</sequence>
<dbReference type="InterPro" id="IPR006357">
    <property type="entry name" value="HAD-SF_hydro_IIA"/>
</dbReference>
<feature type="active site" description="Nucleophile" evidence="5">
    <location>
        <position position="25"/>
    </location>
</feature>
<dbReference type="FunFam" id="3.40.50.1000:FF:000039">
    <property type="entry name" value="Phosphoglycolate phosphatase"/>
    <property type="match status" value="1"/>
</dbReference>
<evidence type="ECO:0000313" key="8">
    <source>
        <dbReference type="EMBL" id="RUP42917.1"/>
    </source>
</evidence>
<keyword evidence="1" id="KW-0378">Hydrolase</keyword>
<dbReference type="GO" id="GO:0005737">
    <property type="term" value="C:cytoplasm"/>
    <property type="evidence" value="ECO:0007669"/>
    <property type="project" value="TreeGrafter"/>
</dbReference>
<keyword evidence="7" id="KW-0479">Metal-binding</keyword>
<accession>A0A433CWG1</accession>
<gene>
    <name evidence="8" type="ORF">BC936DRAFT_137908</name>
</gene>
<evidence type="ECO:0000313" key="9">
    <source>
        <dbReference type="Proteomes" id="UP000268093"/>
    </source>
</evidence>
<dbReference type="Pfam" id="PF13242">
    <property type="entry name" value="Hydrolase_like"/>
    <property type="match status" value="1"/>
</dbReference>
<feature type="binding site" evidence="7">
    <location>
        <position position="25"/>
    </location>
    <ligand>
        <name>Mg(2+)</name>
        <dbReference type="ChEBI" id="CHEBI:18420"/>
    </ligand>
</feature>
<dbReference type="OrthoDB" id="413953at2759"/>
<reference evidence="8 9" key="1">
    <citation type="journal article" date="2018" name="New Phytol.">
        <title>Phylogenomics of Endogonaceae and evolution of mycorrhizas within Mucoromycota.</title>
        <authorList>
            <person name="Chang Y."/>
            <person name="Desiro A."/>
            <person name="Na H."/>
            <person name="Sandor L."/>
            <person name="Lipzen A."/>
            <person name="Clum A."/>
            <person name="Barry K."/>
            <person name="Grigoriev I.V."/>
            <person name="Martin F.M."/>
            <person name="Stajich J.E."/>
            <person name="Smith M.E."/>
            <person name="Bonito G."/>
            <person name="Spatafora J.W."/>
        </authorList>
    </citation>
    <scope>NUCLEOTIDE SEQUENCE [LARGE SCALE GENOMIC DNA]</scope>
    <source>
        <strain evidence="8 9">GMNB39</strain>
    </source>
</reference>
<dbReference type="EMBL" id="RBNI01012122">
    <property type="protein sequence ID" value="RUP42917.1"/>
    <property type="molecule type" value="Genomic_DNA"/>
</dbReference>
<evidence type="ECO:0000256" key="5">
    <source>
        <dbReference type="PIRSR" id="PIRSR000915-1"/>
    </source>
</evidence>
<dbReference type="PANTHER" id="PTHR19288:SF46">
    <property type="entry name" value="HALOACID DEHALOGENASE-LIKE HYDROLASE DOMAIN-CONTAINING PROTEIN 2"/>
    <property type="match status" value="1"/>
</dbReference>
<dbReference type="Pfam" id="PF13344">
    <property type="entry name" value="Hydrolase_6"/>
    <property type="match status" value="1"/>
</dbReference>
<evidence type="ECO:0000256" key="7">
    <source>
        <dbReference type="PIRSR" id="PIRSR000915-3"/>
    </source>
</evidence>
<evidence type="ECO:0000256" key="4">
    <source>
        <dbReference type="ARBA" id="ARBA00069197"/>
    </source>
</evidence>
<feature type="active site" description="Proton donor" evidence="5">
    <location>
        <position position="27"/>
    </location>
</feature>
<name>A0A433CWG1_9FUNG</name>
<dbReference type="PANTHER" id="PTHR19288">
    <property type="entry name" value="4-NITROPHENYLPHOSPHATASE-RELATED"/>
    <property type="match status" value="1"/>
</dbReference>
<feature type="binding site" evidence="7">
    <location>
        <position position="277"/>
    </location>
    <ligand>
        <name>Mg(2+)</name>
        <dbReference type="ChEBI" id="CHEBI:18420"/>
    </ligand>
</feature>
<dbReference type="InterPro" id="IPR036412">
    <property type="entry name" value="HAD-like_sf"/>
</dbReference>
<evidence type="ECO:0000256" key="2">
    <source>
        <dbReference type="ARBA" id="ARBA00050247"/>
    </source>
</evidence>
<protein>
    <recommendedName>
        <fullName evidence="4">4-nitrophenylphosphatase</fullName>
        <ecNumber evidence="3">3.1.3.41</ecNumber>
    </recommendedName>
</protein>
<evidence type="ECO:0000256" key="1">
    <source>
        <dbReference type="ARBA" id="ARBA00022801"/>
    </source>
</evidence>
<evidence type="ECO:0000256" key="6">
    <source>
        <dbReference type="PIRSR" id="PIRSR000915-2"/>
    </source>
</evidence>
<evidence type="ECO:0000256" key="3">
    <source>
        <dbReference type="ARBA" id="ARBA00066659"/>
    </source>
</evidence>
<dbReference type="Proteomes" id="UP000268093">
    <property type="component" value="Unassembled WGS sequence"/>
</dbReference>
<dbReference type="AlphaFoldDB" id="A0A433CWG1"/>
<keyword evidence="9" id="KW-1185">Reference proteome</keyword>
<comment type="catalytic activity">
    <reaction evidence="2">
        <text>4-nitrophenyl phosphate + H2O = 4-nitrophenol + phosphate + H(+)</text>
        <dbReference type="Rhea" id="RHEA:21664"/>
        <dbReference type="ChEBI" id="CHEBI:15377"/>
        <dbReference type="ChEBI" id="CHEBI:15378"/>
        <dbReference type="ChEBI" id="CHEBI:43474"/>
        <dbReference type="ChEBI" id="CHEBI:57917"/>
        <dbReference type="ChEBI" id="CHEBI:61146"/>
        <dbReference type="EC" id="3.1.3.41"/>
    </reaction>
</comment>
<comment type="caution">
    <text evidence="8">The sequence shown here is derived from an EMBL/GenBank/DDBJ whole genome shotgun (WGS) entry which is preliminary data.</text>
</comment>
<dbReference type="EC" id="3.1.3.41" evidence="3"/>